<dbReference type="GO" id="GO:0015038">
    <property type="term" value="F:glutathione disulfide oxidoreductase activity"/>
    <property type="evidence" value="ECO:0007669"/>
    <property type="project" value="TreeGrafter"/>
</dbReference>
<dbReference type="GO" id="GO:0034599">
    <property type="term" value="P:cellular response to oxidative stress"/>
    <property type="evidence" value="ECO:0007669"/>
    <property type="project" value="TreeGrafter"/>
</dbReference>
<dbReference type="InterPro" id="IPR036249">
    <property type="entry name" value="Thioredoxin-like_sf"/>
</dbReference>
<dbReference type="PROSITE" id="PS51354">
    <property type="entry name" value="GLUTAREDOXIN_2"/>
    <property type="match status" value="1"/>
</dbReference>
<dbReference type="PANTHER" id="PTHR45694:SF5">
    <property type="entry name" value="GLUTAREDOXIN 2"/>
    <property type="match status" value="1"/>
</dbReference>
<dbReference type="InterPro" id="IPR014025">
    <property type="entry name" value="Glutaredoxin_subgr"/>
</dbReference>
<keyword evidence="3" id="KW-1185">Reference proteome</keyword>
<accession>A0A913XJV8</accession>
<sequence>MAVRNALKFVNSAIQKDPVVVFSKTTCPFSIMAKRILKEVGVSQMTVYELETRKDGEEIQEALKEMTGIRTVPSVFIKGESIGGGTQTANLYETGKLKQLLEQHGLLEQTE</sequence>
<organism evidence="2 3">
    <name type="scientific">Exaiptasia diaphana</name>
    <name type="common">Tropical sea anemone</name>
    <name type="synonym">Aiptasia pulchella</name>
    <dbReference type="NCBI Taxonomy" id="2652724"/>
    <lineage>
        <taxon>Eukaryota</taxon>
        <taxon>Metazoa</taxon>
        <taxon>Cnidaria</taxon>
        <taxon>Anthozoa</taxon>
        <taxon>Hexacorallia</taxon>
        <taxon>Actiniaria</taxon>
        <taxon>Aiptasiidae</taxon>
        <taxon>Exaiptasia</taxon>
    </lineage>
</organism>
<proteinExistence type="predicted"/>
<dbReference type="NCBIfam" id="TIGR02180">
    <property type="entry name" value="GRX_euk"/>
    <property type="match status" value="1"/>
</dbReference>
<dbReference type="GO" id="GO:0005737">
    <property type="term" value="C:cytoplasm"/>
    <property type="evidence" value="ECO:0007669"/>
    <property type="project" value="TreeGrafter"/>
</dbReference>
<dbReference type="GeneID" id="110243753"/>
<dbReference type="PRINTS" id="PR00160">
    <property type="entry name" value="GLUTAREDOXIN"/>
</dbReference>
<dbReference type="OMA" id="YACYELD"/>
<dbReference type="PANTHER" id="PTHR45694">
    <property type="entry name" value="GLUTAREDOXIN 2"/>
    <property type="match status" value="1"/>
</dbReference>
<dbReference type="Pfam" id="PF00462">
    <property type="entry name" value="Glutaredoxin"/>
    <property type="match status" value="1"/>
</dbReference>
<evidence type="ECO:0000313" key="2">
    <source>
        <dbReference type="EnsemblMetazoa" id="XP_020905545.1"/>
    </source>
</evidence>
<dbReference type="Gene3D" id="3.40.30.10">
    <property type="entry name" value="Glutaredoxin"/>
    <property type="match status" value="1"/>
</dbReference>
<feature type="domain" description="Glutaredoxin" evidence="1">
    <location>
        <begin position="19"/>
        <end position="82"/>
    </location>
</feature>
<dbReference type="CDD" id="cd03419">
    <property type="entry name" value="GRX_GRXh_1_2_like"/>
    <property type="match status" value="1"/>
</dbReference>
<evidence type="ECO:0000313" key="3">
    <source>
        <dbReference type="Proteomes" id="UP000887567"/>
    </source>
</evidence>
<dbReference type="Proteomes" id="UP000887567">
    <property type="component" value="Unplaced"/>
</dbReference>
<name>A0A913XJV8_EXADI</name>
<dbReference type="RefSeq" id="XP_020905545.1">
    <property type="nucleotide sequence ID" value="XM_021049886.2"/>
</dbReference>
<dbReference type="SUPFAM" id="SSF52833">
    <property type="entry name" value="Thioredoxin-like"/>
    <property type="match status" value="1"/>
</dbReference>
<dbReference type="FunFam" id="3.40.30.10:FF:000093">
    <property type="entry name" value="Glutaredoxin 2"/>
    <property type="match status" value="1"/>
</dbReference>
<dbReference type="KEGG" id="epa:110243753"/>
<evidence type="ECO:0000259" key="1">
    <source>
        <dbReference type="Pfam" id="PF00462"/>
    </source>
</evidence>
<dbReference type="OrthoDB" id="418495at2759"/>
<dbReference type="InterPro" id="IPR011899">
    <property type="entry name" value="Glutaredoxin_euk/vir"/>
</dbReference>
<protein>
    <recommendedName>
        <fullName evidence="1">Glutaredoxin domain-containing protein</fullName>
    </recommendedName>
</protein>
<dbReference type="AlphaFoldDB" id="A0A913XJV8"/>
<dbReference type="EnsemblMetazoa" id="XM_021049886.2">
    <property type="protein sequence ID" value="XP_020905545.1"/>
    <property type="gene ID" value="LOC110243753"/>
</dbReference>
<reference evidence="2" key="1">
    <citation type="submission" date="2022-11" db="UniProtKB">
        <authorList>
            <consortium name="EnsemblMetazoa"/>
        </authorList>
    </citation>
    <scope>IDENTIFICATION</scope>
</reference>
<dbReference type="InterPro" id="IPR002109">
    <property type="entry name" value="Glutaredoxin"/>
</dbReference>